<name>A0ABS3LHD8_9ENTE</name>
<dbReference type="GO" id="GO:0005524">
    <property type="term" value="F:ATP binding"/>
    <property type="evidence" value="ECO:0007669"/>
    <property type="project" value="UniProtKB-KW"/>
</dbReference>
<dbReference type="PANTHER" id="PTHR43158">
    <property type="entry name" value="SKFA PEPTIDE EXPORT ATP-BINDING PROTEIN SKFE"/>
    <property type="match status" value="1"/>
</dbReference>
<accession>A0ABS3LHD8</accession>
<dbReference type="InterPro" id="IPR003593">
    <property type="entry name" value="AAA+_ATPase"/>
</dbReference>
<reference evidence="4 5" key="1">
    <citation type="submission" date="2021-03" db="EMBL/GenBank/DDBJ databases">
        <title>Enterococcal diversity collection.</title>
        <authorList>
            <person name="Gilmore M.S."/>
            <person name="Schwartzman J."/>
            <person name="Van Tyne D."/>
            <person name="Martin M."/>
            <person name="Earl A.M."/>
            <person name="Manson A.L."/>
            <person name="Straub T."/>
            <person name="Salamzade R."/>
            <person name="Saavedra J."/>
            <person name="Lebreton F."/>
            <person name="Prichula J."/>
            <person name="Schaufler K."/>
            <person name="Gaca A."/>
            <person name="Sgardioli B."/>
            <person name="Wagenaar J."/>
            <person name="Strong T."/>
        </authorList>
    </citation>
    <scope>NUCLEOTIDE SEQUENCE [LARGE SCALE GENOMIC DNA]</scope>
    <source>
        <strain evidence="4 5">669A</strain>
    </source>
</reference>
<organism evidence="4 5">
    <name type="scientific">Candidatus Enterococcus moelleringii</name>
    <dbReference type="NCBI Taxonomy" id="2815325"/>
    <lineage>
        <taxon>Bacteria</taxon>
        <taxon>Bacillati</taxon>
        <taxon>Bacillota</taxon>
        <taxon>Bacilli</taxon>
        <taxon>Lactobacillales</taxon>
        <taxon>Enterococcaceae</taxon>
        <taxon>Enterococcus</taxon>
    </lineage>
</organism>
<evidence type="ECO:0000256" key="2">
    <source>
        <dbReference type="ARBA" id="ARBA00022840"/>
    </source>
</evidence>
<dbReference type="InterPro" id="IPR027417">
    <property type="entry name" value="P-loop_NTPase"/>
</dbReference>
<dbReference type="Gene3D" id="3.40.50.300">
    <property type="entry name" value="P-loop containing nucleotide triphosphate hydrolases"/>
    <property type="match status" value="1"/>
</dbReference>
<dbReference type="Proteomes" id="UP000664601">
    <property type="component" value="Unassembled WGS sequence"/>
</dbReference>
<sequence>MIVEGLSKTINQQPVLENISFQLAESELVGLVGRNGSGKTSLFRIIAGQYLPDAGDIQINQQSIYQTPGLKEQIFFIDEKENFLRGYSLKKINAFYRASYSAFDQDLFLQLIQQHELSLHASYRQLSKGMQGLFQMILAICSNATYLLLDEPFDGLDVIVRKQVIGLLLEHLSENNRTALIASHNLNELESLIDRALLLKGQTITKDYRLEDMRETAKKMQLVFKTKKIPAVVKENSKLIDFQGRVITAVFENFTPELAAEIKSHDPLVFEELPLSLEDLFEANLKPKRKLL</sequence>
<protein>
    <submittedName>
        <fullName evidence="4">ABC transporter ATP-binding protein</fullName>
    </submittedName>
</protein>
<dbReference type="EMBL" id="JAFREM010000033">
    <property type="protein sequence ID" value="MBO1308520.1"/>
    <property type="molecule type" value="Genomic_DNA"/>
</dbReference>
<dbReference type="SUPFAM" id="SSF52540">
    <property type="entry name" value="P-loop containing nucleoside triphosphate hydrolases"/>
    <property type="match status" value="1"/>
</dbReference>
<comment type="caution">
    <text evidence="4">The sequence shown here is derived from an EMBL/GenBank/DDBJ whole genome shotgun (WGS) entry which is preliminary data.</text>
</comment>
<evidence type="ECO:0000259" key="3">
    <source>
        <dbReference type="PROSITE" id="PS50893"/>
    </source>
</evidence>
<evidence type="ECO:0000313" key="5">
    <source>
        <dbReference type="Proteomes" id="UP000664601"/>
    </source>
</evidence>
<keyword evidence="1" id="KW-0547">Nucleotide-binding</keyword>
<evidence type="ECO:0000256" key="1">
    <source>
        <dbReference type="ARBA" id="ARBA00022741"/>
    </source>
</evidence>
<dbReference type="SMART" id="SM00382">
    <property type="entry name" value="AAA"/>
    <property type="match status" value="1"/>
</dbReference>
<dbReference type="PANTHER" id="PTHR43158:SF10">
    <property type="entry name" value="ABC TRANSPORTER ATP-BINDING PROTEIN YTRB"/>
    <property type="match status" value="1"/>
</dbReference>
<feature type="domain" description="ABC transporter" evidence="3">
    <location>
        <begin position="1"/>
        <end position="226"/>
    </location>
</feature>
<proteinExistence type="predicted"/>
<gene>
    <name evidence="4" type="ORF">JZO70_20265</name>
</gene>
<dbReference type="RefSeq" id="WP_207675512.1">
    <property type="nucleotide sequence ID" value="NZ_JAFREM010000033.1"/>
</dbReference>
<dbReference type="CDD" id="cd03230">
    <property type="entry name" value="ABC_DR_subfamily_A"/>
    <property type="match status" value="1"/>
</dbReference>
<dbReference type="Pfam" id="PF00005">
    <property type="entry name" value="ABC_tran"/>
    <property type="match status" value="1"/>
</dbReference>
<dbReference type="PROSITE" id="PS50893">
    <property type="entry name" value="ABC_TRANSPORTER_2"/>
    <property type="match status" value="1"/>
</dbReference>
<keyword evidence="2 4" id="KW-0067">ATP-binding</keyword>
<dbReference type="InterPro" id="IPR003439">
    <property type="entry name" value="ABC_transporter-like_ATP-bd"/>
</dbReference>
<evidence type="ECO:0000313" key="4">
    <source>
        <dbReference type="EMBL" id="MBO1308520.1"/>
    </source>
</evidence>
<keyword evidence="5" id="KW-1185">Reference proteome</keyword>